<keyword evidence="3" id="KW-0597">Phosphoprotein</keyword>
<keyword evidence="4" id="KW-1015">Disulfide bond</keyword>
<dbReference type="SUPFAM" id="SSF48726">
    <property type="entry name" value="Immunoglobulin"/>
    <property type="match status" value="1"/>
</dbReference>
<dbReference type="InterPro" id="IPR013783">
    <property type="entry name" value="Ig-like_fold"/>
</dbReference>
<reference evidence="6 7" key="1">
    <citation type="submission" date="2024-05" db="EMBL/GenBank/DDBJ databases">
        <title>Genome sequencing and assembly of Indian major carp, Cirrhinus mrigala (Hamilton, 1822).</title>
        <authorList>
            <person name="Mohindra V."/>
            <person name="Chowdhury L.M."/>
            <person name="Lal K."/>
            <person name="Jena J.K."/>
        </authorList>
    </citation>
    <scope>NUCLEOTIDE SEQUENCE [LARGE SCALE GENOMIC DNA]</scope>
    <source>
        <strain evidence="6">CM1030</strain>
        <tissue evidence="6">Blood</tissue>
    </source>
</reference>
<evidence type="ECO:0000313" key="6">
    <source>
        <dbReference type="EMBL" id="KAL0186138.1"/>
    </source>
</evidence>
<dbReference type="Gene3D" id="2.60.40.10">
    <property type="entry name" value="Immunoglobulins"/>
    <property type="match status" value="1"/>
</dbReference>
<evidence type="ECO:0000313" key="7">
    <source>
        <dbReference type="Proteomes" id="UP001529510"/>
    </source>
</evidence>
<evidence type="ECO:0000259" key="5">
    <source>
        <dbReference type="Pfam" id="PF07679"/>
    </source>
</evidence>
<sequence>HIVKPLRVKIAMYKHRALLECQVSRVNAAVKWYRRNHEIVPNRKYQTISEGVYRQLVIDDVGSSDEDTF</sequence>
<feature type="non-terminal residue" evidence="6">
    <location>
        <position position="1"/>
    </location>
</feature>
<protein>
    <recommendedName>
        <fullName evidence="5">Immunoglobulin I-set domain-containing protein</fullName>
    </recommendedName>
</protein>
<dbReference type="GO" id="GO:0005737">
    <property type="term" value="C:cytoplasm"/>
    <property type="evidence" value="ECO:0007669"/>
    <property type="project" value="UniProtKB-SubCell"/>
</dbReference>
<evidence type="ECO:0000256" key="3">
    <source>
        <dbReference type="ARBA" id="ARBA00022553"/>
    </source>
</evidence>
<dbReference type="AlphaFoldDB" id="A0ABD0QKA6"/>
<dbReference type="InterPro" id="IPR013098">
    <property type="entry name" value="Ig_I-set"/>
</dbReference>
<dbReference type="PANTHER" id="PTHR35971">
    <property type="entry name" value="SI:DKEY-31G6.6"/>
    <property type="match status" value="1"/>
</dbReference>
<dbReference type="Proteomes" id="UP001529510">
    <property type="component" value="Unassembled WGS sequence"/>
</dbReference>
<dbReference type="Pfam" id="PF07679">
    <property type="entry name" value="I-set"/>
    <property type="match status" value="1"/>
</dbReference>
<evidence type="ECO:0000256" key="1">
    <source>
        <dbReference type="ARBA" id="ARBA00004496"/>
    </source>
</evidence>
<keyword evidence="2" id="KW-0963">Cytoplasm</keyword>
<feature type="non-terminal residue" evidence="6">
    <location>
        <position position="69"/>
    </location>
</feature>
<keyword evidence="7" id="KW-1185">Reference proteome</keyword>
<proteinExistence type="predicted"/>
<dbReference type="InterPro" id="IPR036179">
    <property type="entry name" value="Ig-like_dom_sf"/>
</dbReference>
<dbReference type="EMBL" id="JAMKFB020000008">
    <property type="protein sequence ID" value="KAL0186138.1"/>
    <property type="molecule type" value="Genomic_DNA"/>
</dbReference>
<evidence type="ECO:0000256" key="4">
    <source>
        <dbReference type="ARBA" id="ARBA00023157"/>
    </source>
</evidence>
<evidence type="ECO:0000256" key="2">
    <source>
        <dbReference type="ARBA" id="ARBA00022490"/>
    </source>
</evidence>
<dbReference type="InterPro" id="IPR052385">
    <property type="entry name" value="Obscurin/Obscurin-like_Reg"/>
</dbReference>
<gene>
    <name evidence="6" type="ORF">M9458_017808</name>
</gene>
<comment type="subcellular location">
    <subcellularLocation>
        <location evidence="1">Cytoplasm</location>
    </subcellularLocation>
</comment>
<name>A0ABD0QKA6_CIRMR</name>
<feature type="domain" description="Immunoglobulin I-set" evidence="5">
    <location>
        <begin position="2"/>
        <end position="68"/>
    </location>
</feature>
<comment type="caution">
    <text evidence="6">The sequence shown here is derived from an EMBL/GenBank/DDBJ whole genome shotgun (WGS) entry which is preliminary data.</text>
</comment>
<organism evidence="6 7">
    <name type="scientific">Cirrhinus mrigala</name>
    <name type="common">Mrigala</name>
    <dbReference type="NCBI Taxonomy" id="683832"/>
    <lineage>
        <taxon>Eukaryota</taxon>
        <taxon>Metazoa</taxon>
        <taxon>Chordata</taxon>
        <taxon>Craniata</taxon>
        <taxon>Vertebrata</taxon>
        <taxon>Euteleostomi</taxon>
        <taxon>Actinopterygii</taxon>
        <taxon>Neopterygii</taxon>
        <taxon>Teleostei</taxon>
        <taxon>Ostariophysi</taxon>
        <taxon>Cypriniformes</taxon>
        <taxon>Cyprinidae</taxon>
        <taxon>Labeoninae</taxon>
        <taxon>Labeonini</taxon>
        <taxon>Cirrhinus</taxon>
    </lineage>
</organism>
<accession>A0ABD0QKA6</accession>
<dbReference type="PANTHER" id="PTHR35971:SF4">
    <property type="entry name" value="OBSCURIN"/>
    <property type="match status" value="1"/>
</dbReference>